<feature type="transmembrane region" description="Helical" evidence="1">
    <location>
        <begin position="12"/>
        <end position="35"/>
    </location>
</feature>
<evidence type="ECO:0000256" key="1">
    <source>
        <dbReference type="SAM" id="Phobius"/>
    </source>
</evidence>
<gene>
    <name evidence="3" type="ORF">LEP1GSC179_3346</name>
</gene>
<dbReference type="Gene3D" id="2.30.30.40">
    <property type="entry name" value="SH3 Domains"/>
    <property type="match status" value="1"/>
</dbReference>
<keyword evidence="1" id="KW-0472">Membrane</keyword>
<keyword evidence="1" id="KW-0812">Transmembrane</keyword>
<feature type="domain" description="SH3b" evidence="2">
    <location>
        <begin position="43"/>
        <end position="106"/>
    </location>
</feature>
<dbReference type="EMBL" id="AHON02000029">
    <property type="protein sequence ID" value="EKO34541.1"/>
    <property type="molecule type" value="Genomic_DNA"/>
</dbReference>
<dbReference type="Pfam" id="PF08239">
    <property type="entry name" value="SH3_3"/>
    <property type="match status" value="1"/>
</dbReference>
<organism evidence="3 4">
    <name type="scientific">Leptospira santarosai str. MOR084</name>
    <dbReference type="NCBI Taxonomy" id="1049984"/>
    <lineage>
        <taxon>Bacteria</taxon>
        <taxon>Pseudomonadati</taxon>
        <taxon>Spirochaetota</taxon>
        <taxon>Spirochaetia</taxon>
        <taxon>Leptospirales</taxon>
        <taxon>Leptospiraceae</taxon>
        <taxon>Leptospira</taxon>
    </lineage>
</organism>
<evidence type="ECO:0000259" key="2">
    <source>
        <dbReference type="SMART" id="SM00287"/>
    </source>
</evidence>
<name>A0A0E2BHX5_9LEPT</name>
<comment type="caution">
    <text evidence="3">The sequence shown here is derived from an EMBL/GenBank/DDBJ whole genome shotgun (WGS) entry which is preliminary data.</text>
</comment>
<dbReference type="Proteomes" id="UP000006329">
    <property type="component" value="Unassembled WGS sequence"/>
</dbReference>
<sequence length="367" mass="42306">MRDIKNIRGILIFVRIQNFGPIWFVLVFFGFNLGFLRAEEKEYTRYVLTSEETLNVREKPMDGKVIFRLERGESVTVKENSQLWKEVVAKSGSKGFVSSEFLSKTKPEDLENAKLFGSISSDTEGSRFRSLATWIQGQWFSASDHFAEAYFLEKKMLQTKEKAFAYERADLAGEFSPETIEIAGCQEVGIIKGSLFAFKKINTLRNSVFAIFGSKIGDKVRSELYNPSERISQLLNTSAKSVFKRKHLQGSELKFLKRGDLYRIKTPAKSYLLIRYTIEIESEEKSYYVAIYEFNERELGKVIFEKFDVLMDKQTIYGGRYHFLDAFDLDESGVPILIFRHDGDVKEFARIKNNRLQSMFLTGGNSC</sequence>
<proteinExistence type="predicted"/>
<evidence type="ECO:0000313" key="3">
    <source>
        <dbReference type="EMBL" id="EKO34541.1"/>
    </source>
</evidence>
<keyword evidence="1" id="KW-1133">Transmembrane helix</keyword>
<dbReference type="AlphaFoldDB" id="A0A0E2BHX5"/>
<protein>
    <submittedName>
        <fullName evidence="3">SH3 domain protein</fullName>
    </submittedName>
</protein>
<evidence type="ECO:0000313" key="4">
    <source>
        <dbReference type="Proteomes" id="UP000006329"/>
    </source>
</evidence>
<keyword evidence="4" id="KW-1185">Reference proteome</keyword>
<dbReference type="SMART" id="SM00287">
    <property type="entry name" value="SH3b"/>
    <property type="match status" value="1"/>
</dbReference>
<dbReference type="RefSeq" id="WP_004473833.1">
    <property type="nucleotide sequence ID" value="NZ_AHON02000029.1"/>
</dbReference>
<reference evidence="3" key="1">
    <citation type="submission" date="2012-10" db="EMBL/GenBank/DDBJ databases">
        <authorList>
            <person name="Harkins D.M."/>
            <person name="Durkin A.S."/>
            <person name="Brinkac L.M."/>
            <person name="Haft D.H."/>
            <person name="Selengut J.D."/>
            <person name="Sanka R."/>
            <person name="DePew J."/>
            <person name="Purushe J."/>
            <person name="Matthias M.A."/>
            <person name="Vinetz J.M."/>
            <person name="Sutton G.G."/>
            <person name="Nierman W.C."/>
            <person name="Fouts D.E."/>
        </authorList>
    </citation>
    <scope>NUCLEOTIDE SEQUENCE [LARGE SCALE GENOMIC DNA]</scope>
    <source>
        <strain evidence="3">MOR084</strain>
    </source>
</reference>
<accession>A0A0E2BHX5</accession>
<dbReference type="InterPro" id="IPR003646">
    <property type="entry name" value="SH3-like_bac-type"/>
</dbReference>